<reference evidence="2 3" key="1">
    <citation type="submission" date="2018-08" db="EMBL/GenBank/DDBJ databases">
        <title>Aphanomyces genome sequencing and annotation.</title>
        <authorList>
            <person name="Minardi D."/>
            <person name="Oidtmann B."/>
            <person name="Van Der Giezen M."/>
            <person name="Studholme D.J."/>
        </authorList>
    </citation>
    <scope>NUCLEOTIDE SEQUENCE [LARGE SCALE GENOMIC DNA]</scope>
    <source>
        <strain evidence="2 3">197901</strain>
    </source>
</reference>
<accession>A0A397EXH3</accession>
<dbReference type="Pfam" id="PF25808">
    <property type="entry name" value="TPR_LAA1_C"/>
    <property type="match status" value="1"/>
</dbReference>
<dbReference type="AlphaFoldDB" id="A0A397EXH3"/>
<dbReference type="InterPro" id="IPR057981">
    <property type="entry name" value="TPR_LAA1-like_C"/>
</dbReference>
<comment type="caution">
    <text evidence="2">The sequence shown here is derived from an EMBL/GenBank/DDBJ whole genome shotgun (WGS) entry which is preliminary data.</text>
</comment>
<dbReference type="VEuPathDB" id="FungiDB:H257_07593"/>
<evidence type="ECO:0000259" key="1">
    <source>
        <dbReference type="Pfam" id="PF25808"/>
    </source>
</evidence>
<sequence length="123" mass="13175">MGMAVVRLLHEDGVQLISKDVCDEVEAWMTVLMTGMEVHGAGEGWLQVVLPLLLRLSQPTTTGRMLISIATMFSGSFKAAVGRMGEDMRSALQTALRQALVDKTAAAAAAPTTSMSLDFSRYG</sequence>
<protein>
    <recommendedName>
        <fullName evidence="1">LAA1-like C-terminal TPR repeats domain-containing protein</fullName>
    </recommendedName>
</protein>
<gene>
    <name evidence="2" type="ORF">DYB31_003533</name>
</gene>
<dbReference type="EMBL" id="QUTE01014039">
    <property type="protein sequence ID" value="RHZ03236.1"/>
    <property type="molecule type" value="Genomic_DNA"/>
</dbReference>
<proteinExistence type="predicted"/>
<evidence type="ECO:0000313" key="3">
    <source>
        <dbReference type="Proteomes" id="UP000266196"/>
    </source>
</evidence>
<evidence type="ECO:0000313" key="2">
    <source>
        <dbReference type="EMBL" id="RHZ03236.1"/>
    </source>
</evidence>
<organism evidence="2 3">
    <name type="scientific">Aphanomyces astaci</name>
    <name type="common">Crayfish plague agent</name>
    <dbReference type="NCBI Taxonomy" id="112090"/>
    <lineage>
        <taxon>Eukaryota</taxon>
        <taxon>Sar</taxon>
        <taxon>Stramenopiles</taxon>
        <taxon>Oomycota</taxon>
        <taxon>Saprolegniomycetes</taxon>
        <taxon>Saprolegniales</taxon>
        <taxon>Verrucalvaceae</taxon>
        <taxon>Aphanomyces</taxon>
    </lineage>
</organism>
<name>A0A397EXH3_APHAT</name>
<dbReference type="Proteomes" id="UP000266196">
    <property type="component" value="Unassembled WGS sequence"/>
</dbReference>
<feature type="domain" description="LAA1-like C-terminal TPR repeats" evidence="1">
    <location>
        <begin position="43"/>
        <end position="106"/>
    </location>
</feature>